<comment type="caution">
    <text evidence="1">The sequence shown here is derived from an EMBL/GenBank/DDBJ whole genome shotgun (WGS) entry which is preliminary data.</text>
</comment>
<evidence type="ECO:0000313" key="2">
    <source>
        <dbReference type="Proteomes" id="UP000299102"/>
    </source>
</evidence>
<keyword evidence="2" id="KW-1185">Reference proteome</keyword>
<proteinExistence type="predicted"/>
<sequence>MPAEKINKRVVKQNATTRVEASLSATYLRDATIRYGLMYAGPTTKTKGLAPIIKPIRTNEILIALPQTFHFGSRDWGFRPAVITSGPALLGSKVAHFITKPPPVYPRVRGVKKHSVTPSFCDAARVVLNRETRTLRRWVFRGRFKTYKFPLAALLYLTAEARRPERAGARALSPPSRCAGPAPSPFAPPAQRDTVFLLLRF</sequence>
<dbReference type="EMBL" id="BGZK01000054">
    <property type="protein sequence ID" value="GBP12944.1"/>
    <property type="molecule type" value="Genomic_DNA"/>
</dbReference>
<gene>
    <name evidence="1" type="ORF">EVAR_79290_1</name>
</gene>
<protein>
    <submittedName>
        <fullName evidence="1">Uncharacterized protein</fullName>
    </submittedName>
</protein>
<organism evidence="1 2">
    <name type="scientific">Eumeta variegata</name>
    <name type="common">Bagworm moth</name>
    <name type="synonym">Eumeta japonica</name>
    <dbReference type="NCBI Taxonomy" id="151549"/>
    <lineage>
        <taxon>Eukaryota</taxon>
        <taxon>Metazoa</taxon>
        <taxon>Ecdysozoa</taxon>
        <taxon>Arthropoda</taxon>
        <taxon>Hexapoda</taxon>
        <taxon>Insecta</taxon>
        <taxon>Pterygota</taxon>
        <taxon>Neoptera</taxon>
        <taxon>Endopterygota</taxon>
        <taxon>Lepidoptera</taxon>
        <taxon>Glossata</taxon>
        <taxon>Ditrysia</taxon>
        <taxon>Tineoidea</taxon>
        <taxon>Psychidae</taxon>
        <taxon>Oiketicinae</taxon>
        <taxon>Eumeta</taxon>
    </lineage>
</organism>
<accession>A0A4C1TFM4</accession>
<dbReference type="AlphaFoldDB" id="A0A4C1TFM4"/>
<evidence type="ECO:0000313" key="1">
    <source>
        <dbReference type="EMBL" id="GBP12944.1"/>
    </source>
</evidence>
<reference evidence="1 2" key="1">
    <citation type="journal article" date="2019" name="Commun. Biol.">
        <title>The bagworm genome reveals a unique fibroin gene that provides high tensile strength.</title>
        <authorList>
            <person name="Kono N."/>
            <person name="Nakamura H."/>
            <person name="Ohtoshi R."/>
            <person name="Tomita M."/>
            <person name="Numata K."/>
            <person name="Arakawa K."/>
        </authorList>
    </citation>
    <scope>NUCLEOTIDE SEQUENCE [LARGE SCALE GENOMIC DNA]</scope>
</reference>
<name>A0A4C1TFM4_EUMVA</name>
<dbReference type="Proteomes" id="UP000299102">
    <property type="component" value="Unassembled WGS sequence"/>
</dbReference>